<evidence type="ECO:0000313" key="1">
    <source>
        <dbReference type="EMBL" id="MEC0226174.1"/>
    </source>
</evidence>
<comment type="caution">
    <text evidence="1">The sequence shown here is derived from an EMBL/GenBank/DDBJ whole genome shotgun (WGS) entry which is preliminary data.</text>
</comment>
<name>A0ABU6FWA7_9BACL</name>
<keyword evidence="2" id="KW-1185">Reference proteome</keyword>
<gene>
    <name evidence="1" type="ORF">P4I72_03410</name>
</gene>
<dbReference type="Proteomes" id="UP001338137">
    <property type="component" value="Unassembled WGS sequence"/>
</dbReference>
<proteinExistence type="predicted"/>
<protein>
    <submittedName>
        <fullName evidence="1">Uncharacterized protein</fullName>
    </submittedName>
</protein>
<sequence>MILTGLNSPVIRNRNIAIKALEGWDVAVWGDRLIEAVNHLSQIEPDDSVKERVHKLLEGKGL</sequence>
<organism evidence="1 2">
    <name type="scientific">Paenibacillus alba</name>
    <dbReference type="NCBI Taxonomy" id="1197127"/>
    <lineage>
        <taxon>Bacteria</taxon>
        <taxon>Bacillati</taxon>
        <taxon>Bacillota</taxon>
        <taxon>Bacilli</taxon>
        <taxon>Bacillales</taxon>
        <taxon>Paenibacillaceae</taxon>
        <taxon>Paenibacillus</taxon>
    </lineage>
</organism>
<dbReference type="EMBL" id="JARLKY010000007">
    <property type="protein sequence ID" value="MEC0226174.1"/>
    <property type="molecule type" value="Genomic_DNA"/>
</dbReference>
<dbReference type="RefSeq" id="WP_326070568.1">
    <property type="nucleotide sequence ID" value="NZ_JARLKY010000007.1"/>
</dbReference>
<reference evidence="1 2" key="1">
    <citation type="submission" date="2023-03" db="EMBL/GenBank/DDBJ databases">
        <title>Bacillus Genome Sequencing.</title>
        <authorList>
            <person name="Dunlap C."/>
        </authorList>
    </citation>
    <scope>NUCLEOTIDE SEQUENCE [LARGE SCALE GENOMIC DNA]</scope>
    <source>
        <strain evidence="1 2">BD-533</strain>
    </source>
</reference>
<accession>A0ABU6FWA7</accession>
<evidence type="ECO:0000313" key="2">
    <source>
        <dbReference type="Proteomes" id="UP001338137"/>
    </source>
</evidence>